<protein>
    <submittedName>
        <fullName evidence="1">Uncharacterized protein</fullName>
    </submittedName>
</protein>
<dbReference type="RefSeq" id="WP_198462124.1">
    <property type="nucleotide sequence ID" value="NZ_JABBCQ020000024.1"/>
</dbReference>
<dbReference type="EMBL" id="JABBCQ020000024">
    <property type="protein sequence ID" value="MBI1626759.1"/>
    <property type="molecule type" value="Genomic_DNA"/>
</dbReference>
<organism evidence="1 2">
    <name type="scientific">Comamonas suwonensis</name>
    <dbReference type="NCBI Taxonomy" id="2606214"/>
    <lineage>
        <taxon>Bacteria</taxon>
        <taxon>Pseudomonadati</taxon>
        <taxon>Pseudomonadota</taxon>
        <taxon>Betaproteobacteria</taxon>
        <taxon>Burkholderiales</taxon>
        <taxon>Comamonadaceae</taxon>
        <taxon>Comamonas</taxon>
    </lineage>
</organism>
<comment type="caution">
    <text evidence="1">The sequence shown here is derived from an EMBL/GenBank/DDBJ whole genome shotgun (WGS) entry which is preliminary data.</text>
</comment>
<accession>A0A843BH18</accession>
<dbReference type="Proteomes" id="UP000530032">
    <property type="component" value="Unassembled WGS sequence"/>
</dbReference>
<gene>
    <name evidence="1" type="ORF">HF327_019980</name>
</gene>
<evidence type="ECO:0000313" key="2">
    <source>
        <dbReference type="Proteomes" id="UP000530032"/>
    </source>
</evidence>
<proteinExistence type="predicted"/>
<keyword evidence="2" id="KW-1185">Reference proteome</keyword>
<name>A0A843BH18_9BURK</name>
<dbReference type="AlphaFoldDB" id="A0A843BH18"/>
<sequence length="88" mass="10103">MLGKGVGRVYGTVARKTDPANTPLKRKVRLLRERDGLVVRETWSDANTGQYEFRYIDELQTWTVIAYDYEQSFNAVIADGITPEIIHE</sequence>
<reference evidence="1" key="1">
    <citation type="submission" date="2020-12" db="EMBL/GenBank/DDBJ databases">
        <title>Comamonas sp. nov., isolated from stream water.</title>
        <authorList>
            <person name="Park K.-H."/>
        </authorList>
    </citation>
    <scope>NUCLEOTIDE SEQUENCE</scope>
    <source>
        <strain evidence="1">EJ-4</strain>
    </source>
</reference>
<evidence type="ECO:0000313" key="1">
    <source>
        <dbReference type="EMBL" id="MBI1626759.1"/>
    </source>
</evidence>